<dbReference type="PANTHER" id="PTHR38430">
    <property type="entry name" value="PROTEIN-ARGININE KINASE ACTIVATOR PROTEIN"/>
    <property type="match status" value="1"/>
</dbReference>
<dbReference type="EMBL" id="PVXO01000010">
    <property type="protein sequence ID" value="PRR80015.1"/>
    <property type="molecule type" value="Genomic_DNA"/>
</dbReference>
<dbReference type="PROSITE" id="PS50151">
    <property type="entry name" value="UVR"/>
    <property type="match status" value="1"/>
</dbReference>
<dbReference type="InterPro" id="IPR025542">
    <property type="entry name" value="YacH"/>
</dbReference>
<comment type="caution">
    <text evidence="2">The sequence shown here is derived from an EMBL/GenBank/DDBJ whole genome shotgun (WGS) entry which is preliminary data.</text>
</comment>
<evidence type="ECO:0000313" key="3">
    <source>
        <dbReference type="Proteomes" id="UP000239706"/>
    </source>
</evidence>
<dbReference type="AlphaFoldDB" id="A0A2T0B833"/>
<protein>
    <submittedName>
        <fullName evidence="2">UvrB/uvrC motif protein</fullName>
    </submittedName>
</protein>
<dbReference type="SUPFAM" id="SSF46600">
    <property type="entry name" value="C-terminal UvrC-binding domain of UvrB"/>
    <property type="match status" value="1"/>
</dbReference>
<dbReference type="OrthoDB" id="9788704at2"/>
<dbReference type="GO" id="GO:0046870">
    <property type="term" value="F:cadmium ion binding"/>
    <property type="evidence" value="ECO:0007669"/>
    <property type="project" value="TreeGrafter"/>
</dbReference>
<dbReference type="GO" id="GO:1990170">
    <property type="term" value="P:stress response to cadmium ion"/>
    <property type="evidence" value="ECO:0007669"/>
    <property type="project" value="TreeGrafter"/>
</dbReference>
<dbReference type="GO" id="GO:0050897">
    <property type="term" value="F:cobalt ion binding"/>
    <property type="evidence" value="ECO:0007669"/>
    <property type="project" value="TreeGrafter"/>
</dbReference>
<dbReference type="Gene3D" id="4.10.860.10">
    <property type="entry name" value="UVR domain"/>
    <property type="match status" value="1"/>
</dbReference>
<dbReference type="GO" id="GO:0005507">
    <property type="term" value="F:copper ion binding"/>
    <property type="evidence" value="ECO:0007669"/>
    <property type="project" value="TreeGrafter"/>
</dbReference>
<dbReference type="PIRSF" id="PIRSF015034">
    <property type="entry name" value="YacH"/>
    <property type="match status" value="1"/>
</dbReference>
<evidence type="ECO:0000313" key="2">
    <source>
        <dbReference type="EMBL" id="PRR80015.1"/>
    </source>
</evidence>
<name>A0A2T0B833_9CLOT</name>
<dbReference type="InterPro" id="IPR001943">
    <property type="entry name" value="UVR_dom"/>
</dbReference>
<sequence>MLCERCKKNDASVHIAKIINGVKQEINLCEKCAKEMGTFSAPIDMSFASPFTFQNILGGIMDYISEPLEKGTDNIPVCKNCGTNYTEFKEKGLLGCSECYNNLGPILMPIIKRVQGNIQHAGKIPQRAGKNILEKKKIEELKNELQKAIDLEEYEKAAEIRDKIRELKNEI</sequence>
<keyword evidence="3" id="KW-1185">Reference proteome</keyword>
<reference evidence="2 3" key="1">
    <citation type="submission" date="2018-03" db="EMBL/GenBank/DDBJ databases">
        <title>Genome sequence of Clostridium liquoris DSM 100320.</title>
        <authorList>
            <person name="Poehlein A."/>
            <person name="Daniel R."/>
        </authorList>
    </citation>
    <scope>NUCLEOTIDE SEQUENCE [LARGE SCALE GENOMIC DNA]</scope>
    <source>
        <strain evidence="2 3">DSM 100320</strain>
    </source>
</reference>
<organism evidence="2 3">
    <name type="scientific">Clostridium liquoris</name>
    <dbReference type="NCBI Taxonomy" id="1289519"/>
    <lineage>
        <taxon>Bacteria</taxon>
        <taxon>Bacillati</taxon>
        <taxon>Bacillota</taxon>
        <taxon>Clostridia</taxon>
        <taxon>Eubacteriales</taxon>
        <taxon>Clostridiaceae</taxon>
        <taxon>Clostridium</taxon>
    </lineage>
</organism>
<dbReference type="GO" id="GO:0008270">
    <property type="term" value="F:zinc ion binding"/>
    <property type="evidence" value="ECO:0007669"/>
    <property type="project" value="TreeGrafter"/>
</dbReference>
<gene>
    <name evidence="2" type="ORF">CLLI_05810</name>
</gene>
<dbReference type="Proteomes" id="UP000239706">
    <property type="component" value="Unassembled WGS sequence"/>
</dbReference>
<feature type="domain" description="UVR" evidence="1">
    <location>
        <begin position="135"/>
        <end position="170"/>
    </location>
</feature>
<dbReference type="InterPro" id="IPR036876">
    <property type="entry name" value="UVR_dom_sf"/>
</dbReference>
<proteinExistence type="predicted"/>
<accession>A0A2T0B833</accession>
<dbReference type="PANTHER" id="PTHR38430:SF1">
    <property type="entry name" value="PROTEIN-ARGININE KINASE ACTIVATOR PROTEIN"/>
    <property type="match status" value="1"/>
</dbReference>
<dbReference type="Pfam" id="PF02151">
    <property type="entry name" value="UVR"/>
    <property type="match status" value="1"/>
</dbReference>
<dbReference type="GO" id="GO:1990169">
    <property type="term" value="P:stress response to copper ion"/>
    <property type="evidence" value="ECO:0007669"/>
    <property type="project" value="TreeGrafter"/>
</dbReference>
<dbReference type="RefSeq" id="WP_106062756.1">
    <property type="nucleotide sequence ID" value="NZ_PVXO01000010.1"/>
</dbReference>
<evidence type="ECO:0000259" key="1">
    <source>
        <dbReference type="PROSITE" id="PS50151"/>
    </source>
</evidence>